<dbReference type="Proteomes" id="UP000732399">
    <property type="component" value="Unassembled WGS sequence"/>
</dbReference>
<dbReference type="RefSeq" id="WP_168134512.1">
    <property type="nucleotide sequence ID" value="NZ_JAAVJH010000005.1"/>
</dbReference>
<name>A0ABX1CRP8_9SPHN</name>
<dbReference type="InterPro" id="IPR043519">
    <property type="entry name" value="NT_sf"/>
</dbReference>
<organism evidence="1 2">
    <name type="scientific">Sphingomonas corticis</name>
    <dbReference type="NCBI Taxonomy" id="2722791"/>
    <lineage>
        <taxon>Bacteria</taxon>
        <taxon>Pseudomonadati</taxon>
        <taxon>Pseudomonadota</taxon>
        <taxon>Alphaproteobacteria</taxon>
        <taxon>Sphingomonadales</taxon>
        <taxon>Sphingomonadaceae</taxon>
        <taxon>Sphingomonas</taxon>
    </lineage>
</organism>
<sequence length="125" mass="13487">MIGSTAAMLHGAATEVADVDVLLSVGDGDMLDNELSLGLQPGSGDPVFRSARYGRWMEPPVPVEFMAALRVRGGDMLAPRTRVPMALFDGTIIYVPDRAELIAIFELFGRDKDWARAELLRAPGG</sequence>
<evidence type="ECO:0000313" key="2">
    <source>
        <dbReference type="Proteomes" id="UP000732399"/>
    </source>
</evidence>
<keyword evidence="2" id="KW-1185">Reference proteome</keyword>
<dbReference type="EMBL" id="JAAVJH010000005">
    <property type="protein sequence ID" value="NJR78985.1"/>
    <property type="molecule type" value="Genomic_DNA"/>
</dbReference>
<accession>A0ABX1CRP8</accession>
<proteinExistence type="predicted"/>
<evidence type="ECO:0000313" key="1">
    <source>
        <dbReference type="EMBL" id="NJR78985.1"/>
    </source>
</evidence>
<reference evidence="1 2" key="1">
    <citation type="submission" date="2020-03" db="EMBL/GenBank/DDBJ databases">
        <authorList>
            <person name="Wang L."/>
            <person name="He N."/>
            <person name="Li Y."/>
            <person name="Fang Y."/>
            <person name="Zhang F."/>
        </authorList>
    </citation>
    <scope>NUCLEOTIDE SEQUENCE [LARGE SCALE GENOMIC DNA]</scope>
    <source>
        <strain evidence="1 2">36D10-4-7</strain>
    </source>
</reference>
<dbReference type="SUPFAM" id="SSF81301">
    <property type="entry name" value="Nucleotidyltransferase"/>
    <property type="match status" value="1"/>
</dbReference>
<comment type="caution">
    <text evidence="1">The sequence shown here is derived from an EMBL/GenBank/DDBJ whole genome shotgun (WGS) entry which is preliminary data.</text>
</comment>
<gene>
    <name evidence="1" type="ORF">HBH26_10335</name>
</gene>
<dbReference type="Gene3D" id="3.30.460.40">
    <property type="match status" value="1"/>
</dbReference>
<protein>
    <recommendedName>
        <fullName evidence="3">Nucleotidyltransferase family protein</fullName>
    </recommendedName>
</protein>
<evidence type="ECO:0008006" key="3">
    <source>
        <dbReference type="Google" id="ProtNLM"/>
    </source>
</evidence>